<evidence type="ECO:0000259" key="3">
    <source>
        <dbReference type="Pfam" id="PF02464"/>
    </source>
</evidence>
<dbReference type="InterPro" id="IPR023365">
    <property type="entry name" value="Sortase_dom-sf"/>
</dbReference>
<evidence type="ECO:0000256" key="2">
    <source>
        <dbReference type="PIRSR" id="PIRSR605754-1"/>
    </source>
</evidence>
<dbReference type="Pfam" id="PF02464">
    <property type="entry name" value="CinA"/>
    <property type="match status" value="1"/>
</dbReference>
<reference evidence="4" key="1">
    <citation type="submission" date="2020-10" db="EMBL/GenBank/DDBJ databases">
        <authorList>
            <person name="Gilroy R."/>
        </authorList>
    </citation>
    <scope>NUCLEOTIDE SEQUENCE</scope>
    <source>
        <strain evidence="4">CHK199-13235</strain>
    </source>
</reference>
<dbReference type="InterPro" id="IPR008136">
    <property type="entry name" value="CinA_C"/>
</dbReference>
<dbReference type="InterPro" id="IPR009835">
    <property type="entry name" value="SrtB"/>
</dbReference>
<dbReference type="EMBL" id="DVJP01000015">
    <property type="protein sequence ID" value="HIS75454.1"/>
    <property type="molecule type" value="Genomic_DNA"/>
</dbReference>
<dbReference type="SUPFAM" id="SSF63817">
    <property type="entry name" value="Sortase"/>
    <property type="match status" value="1"/>
</dbReference>
<dbReference type="GO" id="GO:0016787">
    <property type="term" value="F:hydrolase activity"/>
    <property type="evidence" value="ECO:0007669"/>
    <property type="project" value="UniProtKB-KW"/>
</dbReference>
<dbReference type="CDD" id="cd05826">
    <property type="entry name" value="Sortase_B"/>
    <property type="match status" value="1"/>
</dbReference>
<dbReference type="SUPFAM" id="SSF142433">
    <property type="entry name" value="CinA-like"/>
    <property type="match status" value="1"/>
</dbReference>
<sequence>MFRQWVYEEQRLRVIRRLSAKKYQIAAAEIGTGGYFAQQFAAVPDGAGQVFRCGMMALDRKSAVQAGVPPRTCRKYGLCAKETAAALAHGIRRRERADVGAGFSGPADGSGPFWAAVSVRRRSKAWIAVRMIPAFPGKGRQAQQEAAVQAVFELLDGFFAGNPAVIKEFEPAKKYRYCCDSALPVRFLRFFIPWRGDKAGDAVVKLLLLAAVAVGGWSLYQLTTDMARIHESAQVLERAVKTMEQKPSEEQVSTLPEGYLDKFAAAYEVNPEIAGWINIPNTNMNLPVLQHEDNDYYLDHNFEGDYDPNGAPFMDFRNNARELDDNTLIYGHNWESGQMFHSLLLYEDVEFYKQNPVITFDTVYEESQWKVISCLEANTDANIGEVFNYWNFIRTDDPDKMQWYIDEVLARSFFTTTVDVNTDDKLLTIQTCANDRYNTKVCLVARKVRPGESAEVDVEGAAANPDRVKPVRY</sequence>
<dbReference type="Gene3D" id="3.90.950.20">
    <property type="entry name" value="CinA-like"/>
    <property type="match status" value="1"/>
</dbReference>
<dbReference type="AlphaFoldDB" id="A0A9D1FKM6"/>
<organism evidence="4 5">
    <name type="scientific">Candidatus Merdivicinus excrementipullorum</name>
    <dbReference type="NCBI Taxonomy" id="2840867"/>
    <lineage>
        <taxon>Bacteria</taxon>
        <taxon>Bacillati</taxon>
        <taxon>Bacillota</taxon>
        <taxon>Clostridia</taxon>
        <taxon>Eubacteriales</taxon>
        <taxon>Oscillospiraceae</taxon>
        <taxon>Oscillospiraceae incertae sedis</taxon>
        <taxon>Candidatus Merdivicinus</taxon>
    </lineage>
</organism>
<protein>
    <submittedName>
        <fullName evidence="4">Class B sortase</fullName>
        <ecNumber evidence="4">3.4.22.71</ecNumber>
    </submittedName>
</protein>
<dbReference type="Gene3D" id="2.40.260.10">
    <property type="entry name" value="Sortase"/>
    <property type="match status" value="1"/>
</dbReference>
<reference evidence="4" key="2">
    <citation type="journal article" date="2021" name="PeerJ">
        <title>Extensive microbial diversity within the chicken gut microbiome revealed by metagenomics and culture.</title>
        <authorList>
            <person name="Gilroy R."/>
            <person name="Ravi A."/>
            <person name="Getino M."/>
            <person name="Pursley I."/>
            <person name="Horton D.L."/>
            <person name="Alikhan N.F."/>
            <person name="Baker D."/>
            <person name="Gharbi K."/>
            <person name="Hall N."/>
            <person name="Watson M."/>
            <person name="Adriaenssens E.M."/>
            <person name="Foster-Nyarko E."/>
            <person name="Jarju S."/>
            <person name="Secka A."/>
            <person name="Antonio M."/>
            <person name="Oren A."/>
            <person name="Chaudhuri R.R."/>
            <person name="La Ragione R."/>
            <person name="Hildebrand F."/>
            <person name="Pallen M.J."/>
        </authorList>
    </citation>
    <scope>NUCLEOTIDE SEQUENCE</scope>
    <source>
        <strain evidence="4">CHK199-13235</strain>
    </source>
</reference>
<dbReference type="NCBIfam" id="TIGR03064">
    <property type="entry name" value="sortase_srtB"/>
    <property type="match status" value="1"/>
</dbReference>
<feature type="active site" description="Proton donor/acceptor" evidence="2">
    <location>
        <position position="332"/>
    </location>
</feature>
<evidence type="ECO:0000256" key="1">
    <source>
        <dbReference type="ARBA" id="ARBA00022801"/>
    </source>
</evidence>
<dbReference type="InterPro" id="IPR005754">
    <property type="entry name" value="Sortase"/>
</dbReference>
<proteinExistence type="predicted"/>
<feature type="active site" description="Acyl-thioester intermediate" evidence="2">
    <location>
        <position position="432"/>
    </location>
</feature>
<dbReference type="EC" id="3.4.22.71" evidence="4"/>
<evidence type="ECO:0000313" key="4">
    <source>
        <dbReference type="EMBL" id="HIS75454.1"/>
    </source>
</evidence>
<keyword evidence="1 4" id="KW-0378">Hydrolase</keyword>
<dbReference type="InterPro" id="IPR036653">
    <property type="entry name" value="CinA-like_C"/>
</dbReference>
<gene>
    <name evidence="4" type="primary">srtB</name>
    <name evidence="4" type="ORF">IAB51_01460</name>
</gene>
<evidence type="ECO:0000313" key="5">
    <source>
        <dbReference type="Proteomes" id="UP000824002"/>
    </source>
</evidence>
<name>A0A9D1FKM6_9FIRM</name>
<dbReference type="Proteomes" id="UP000824002">
    <property type="component" value="Unassembled WGS sequence"/>
</dbReference>
<feature type="domain" description="CinA C-terminal" evidence="3">
    <location>
        <begin position="13"/>
        <end position="155"/>
    </location>
</feature>
<dbReference type="Pfam" id="PF04203">
    <property type="entry name" value="Sortase"/>
    <property type="match status" value="1"/>
</dbReference>
<comment type="caution">
    <text evidence="4">The sequence shown here is derived from an EMBL/GenBank/DDBJ whole genome shotgun (WGS) entry which is preliminary data.</text>
</comment>
<accession>A0A9D1FKM6</accession>